<dbReference type="EMBL" id="QXGM01000002">
    <property type="protein sequence ID" value="RSX54921.1"/>
    <property type="molecule type" value="Genomic_DNA"/>
</dbReference>
<evidence type="ECO:0000256" key="4">
    <source>
        <dbReference type="ARBA" id="ARBA00022679"/>
    </source>
</evidence>
<dbReference type="GO" id="GO:0005886">
    <property type="term" value="C:plasma membrane"/>
    <property type="evidence" value="ECO:0007669"/>
    <property type="project" value="UniProtKB-SubCell"/>
</dbReference>
<evidence type="ECO:0000256" key="2">
    <source>
        <dbReference type="ARBA" id="ARBA00022428"/>
    </source>
</evidence>
<comment type="function">
    <text evidence="8">Conversion of 1,4-dihydroxy-2-naphthoate (DHNA) to demethylmenaquinone (DMK).</text>
</comment>
<dbReference type="GO" id="GO:0046428">
    <property type="term" value="F:1,4-dihydroxy-2-naphthoate polyprenyltransferase activity"/>
    <property type="evidence" value="ECO:0007669"/>
    <property type="project" value="UniProtKB-UniRule"/>
</dbReference>
<protein>
    <recommendedName>
        <fullName evidence="8 9">1,4-dihydroxy-2-naphthoate octaprenyltransferase</fullName>
        <shortName evidence="8">DHNA-octaprenyltransferase</shortName>
        <ecNumber evidence="8 9">2.5.1.74</ecNumber>
    </recommendedName>
</protein>
<dbReference type="NCBIfam" id="TIGR00751">
    <property type="entry name" value="menA"/>
    <property type="match status" value="1"/>
</dbReference>
<feature type="transmembrane region" description="Helical" evidence="8">
    <location>
        <begin position="106"/>
        <end position="126"/>
    </location>
</feature>
<proteinExistence type="inferred from homology"/>
<dbReference type="HAMAP" id="MF_01937">
    <property type="entry name" value="MenA_1"/>
    <property type="match status" value="1"/>
</dbReference>
<name>A0A430FQ19_9BIFI</name>
<dbReference type="Pfam" id="PF01040">
    <property type="entry name" value="UbiA"/>
    <property type="match status" value="1"/>
</dbReference>
<evidence type="ECO:0000256" key="9">
    <source>
        <dbReference type="NCBIfam" id="TIGR00751"/>
    </source>
</evidence>
<dbReference type="PANTHER" id="PTHR13929:SF0">
    <property type="entry name" value="UBIA PRENYLTRANSFERASE DOMAIN-CONTAINING PROTEIN 1"/>
    <property type="match status" value="1"/>
</dbReference>
<organism evidence="10 11">
    <name type="scientific">Bifidobacterium dolichotidis</name>
    <dbReference type="NCBI Taxonomy" id="2306976"/>
    <lineage>
        <taxon>Bacteria</taxon>
        <taxon>Bacillati</taxon>
        <taxon>Actinomycetota</taxon>
        <taxon>Actinomycetes</taxon>
        <taxon>Bifidobacteriales</taxon>
        <taxon>Bifidobacteriaceae</taxon>
        <taxon>Bifidobacterium</taxon>
    </lineage>
</organism>
<evidence type="ECO:0000256" key="3">
    <source>
        <dbReference type="ARBA" id="ARBA00022475"/>
    </source>
</evidence>
<feature type="transmembrane region" description="Helical" evidence="8">
    <location>
        <begin position="53"/>
        <end position="74"/>
    </location>
</feature>
<gene>
    <name evidence="8" type="primary">menA</name>
    <name evidence="10" type="ORF">D2E26_0975</name>
</gene>
<evidence type="ECO:0000256" key="8">
    <source>
        <dbReference type="HAMAP-Rule" id="MF_01937"/>
    </source>
</evidence>
<keyword evidence="5 8" id="KW-0812">Transmembrane</keyword>
<comment type="similarity">
    <text evidence="8">Belongs to the MenA family. Type 1 subfamily.</text>
</comment>
<evidence type="ECO:0000313" key="10">
    <source>
        <dbReference type="EMBL" id="RSX54921.1"/>
    </source>
</evidence>
<evidence type="ECO:0000256" key="1">
    <source>
        <dbReference type="ARBA" id="ARBA00004141"/>
    </source>
</evidence>
<dbReference type="Gene3D" id="1.10.357.140">
    <property type="entry name" value="UbiA prenyltransferase"/>
    <property type="match status" value="1"/>
</dbReference>
<dbReference type="Proteomes" id="UP000287609">
    <property type="component" value="Unassembled WGS sequence"/>
</dbReference>
<keyword evidence="2 8" id="KW-0474">Menaquinone biosynthesis</keyword>
<dbReference type="OrthoDB" id="9767568at2"/>
<keyword evidence="6 8" id="KW-1133">Transmembrane helix</keyword>
<dbReference type="AlphaFoldDB" id="A0A430FQ19"/>
<dbReference type="RefSeq" id="WP_125963601.1">
    <property type="nucleotide sequence ID" value="NZ_QXGM01000002.1"/>
</dbReference>
<keyword evidence="4 8" id="KW-0808">Transferase</keyword>
<dbReference type="GO" id="GO:0042371">
    <property type="term" value="P:vitamin K biosynthetic process"/>
    <property type="evidence" value="ECO:0007669"/>
    <property type="project" value="TreeGrafter"/>
</dbReference>
<feature type="transmembrane region" description="Helical" evidence="8">
    <location>
        <begin position="232"/>
        <end position="252"/>
    </location>
</feature>
<dbReference type="InterPro" id="IPR000537">
    <property type="entry name" value="UbiA_prenyltransferase"/>
</dbReference>
<keyword evidence="3 8" id="KW-1003">Cell membrane</keyword>
<comment type="pathway">
    <text evidence="8">Quinol/quinone metabolism; menaquinone biosynthesis; menaquinol from 1,4-dihydroxy-2-naphthoate: step 1/2.</text>
</comment>
<dbReference type="InterPro" id="IPR044878">
    <property type="entry name" value="UbiA_sf"/>
</dbReference>
<accession>A0A430FQ19</accession>
<feature type="transmembrane region" description="Helical" evidence="8">
    <location>
        <begin position="264"/>
        <end position="282"/>
    </location>
</feature>
<reference evidence="10 11" key="1">
    <citation type="submission" date="2018-09" db="EMBL/GenBank/DDBJ databases">
        <title>Characterization of the phylogenetic diversity of five novel species belonging to the genus Bifidobacterium.</title>
        <authorList>
            <person name="Lugli G.A."/>
            <person name="Duranti S."/>
            <person name="Milani C."/>
        </authorList>
    </citation>
    <scope>NUCLEOTIDE SEQUENCE [LARGE SCALE GENOMIC DNA]</scope>
    <source>
        <strain evidence="10 11">2036B</strain>
    </source>
</reference>
<dbReference type="InterPro" id="IPR026046">
    <property type="entry name" value="UBIAD1"/>
</dbReference>
<dbReference type="PANTHER" id="PTHR13929">
    <property type="entry name" value="1,4-DIHYDROXY-2-NAPHTHOATE OCTAPRENYLTRANSFERASE"/>
    <property type="match status" value="1"/>
</dbReference>
<evidence type="ECO:0000256" key="5">
    <source>
        <dbReference type="ARBA" id="ARBA00022692"/>
    </source>
</evidence>
<comment type="subcellular location">
    <subcellularLocation>
        <location evidence="8">Cell membrane</location>
        <topology evidence="8">Multi-pass membrane protein</topology>
    </subcellularLocation>
    <subcellularLocation>
        <location evidence="1">Membrane</location>
        <topology evidence="1">Multi-pass membrane protein</topology>
    </subcellularLocation>
</comment>
<feature type="transmembrane region" description="Helical" evidence="8">
    <location>
        <begin position="20"/>
        <end position="41"/>
    </location>
</feature>
<comment type="catalytic activity">
    <reaction evidence="8">
        <text>an all-trans-polyprenyl diphosphate + 1,4-dihydroxy-2-naphthoate + H(+) = a 2-demethylmenaquinol + CO2 + diphosphate</text>
        <dbReference type="Rhea" id="RHEA:26478"/>
        <dbReference type="Rhea" id="RHEA-COMP:9563"/>
        <dbReference type="Rhea" id="RHEA-COMP:9564"/>
        <dbReference type="ChEBI" id="CHEBI:11173"/>
        <dbReference type="ChEBI" id="CHEBI:15378"/>
        <dbReference type="ChEBI" id="CHEBI:16526"/>
        <dbReference type="ChEBI" id="CHEBI:33019"/>
        <dbReference type="ChEBI" id="CHEBI:55437"/>
        <dbReference type="ChEBI" id="CHEBI:58914"/>
        <dbReference type="EC" id="2.5.1.74"/>
    </reaction>
</comment>
<dbReference type="CDD" id="cd13962">
    <property type="entry name" value="PT_UbiA_UBIAD1"/>
    <property type="match status" value="1"/>
</dbReference>
<dbReference type="InterPro" id="IPR004657">
    <property type="entry name" value="MenA"/>
</dbReference>
<feature type="transmembrane region" description="Helical" evidence="8">
    <location>
        <begin position="133"/>
        <end position="150"/>
    </location>
</feature>
<keyword evidence="7 8" id="KW-0472">Membrane</keyword>
<evidence type="ECO:0000256" key="7">
    <source>
        <dbReference type="ARBA" id="ARBA00023136"/>
    </source>
</evidence>
<evidence type="ECO:0000256" key="6">
    <source>
        <dbReference type="ARBA" id="ARBA00022989"/>
    </source>
</evidence>
<dbReference type="PIRSF" id="PIRSF005355">
    <property type="entry name" value="UBIAD1"/>
    <property type="match status" value="1"/>
</dbReference>
<dbReference type="UniPathway" id="UPA00079">
    <property type="reaction ID" value="UER00168"/>
</dbReference>
<keyword evidence="11" id="KW-1185">Reference proteome</keyword>
<comment type="caution">
    <text evidence="10">The sequence shown here is derived from an EMBL/GenBank/DDBJ whole genome shotgun (WGS) entry which is preliminary data.</text>
</comment>
<dbReference type="GO" id="GO:0009234">
    <property type="term" value="P:menaquinone biosynthetic process"/>
    <property type="evidence" value="ECO:0007669"/>
    <property type="project" value="UniProtKB-UniRule"/>
</dbReference>
<feature type="transmembrane region" description="Helical" evidence="8">
    <location>
        <begin position="294"/>
        <end position="318"/>
    </location>
</feature>
<sequence>MTLTDFIQGARLRTLPLSVAAVVTGTAAATNWICTQVMFSGMSLREFSSWREFICPLLLCLGVAVFLQIAANFMNDYSDGIRGTDDHRDANAPRRLVAQGVAPRQVLHAAQGMVVLACICGIITVILTGRWPLLILGAVSIVAAWFYVGGSHPYGYHGMGEISAFLFFGPVAVLGTQYAICGNLTSLGLLGSLEMGLLSMAVLSINNLRDVKNDAQCGKRTWMVRLGPQRGTVLFCTLLIIFVALLVVLWIGAARSFNGVSGELLCAIIACIGTICAVLFAANVAHQVANERYGVAMAICSSLSLVFAATYALLAIVLV</sequence>
<dbReference type="EC" id="2.5.1.74" evidence="8 9"/>
<evidence type="ECO:0000313" key="11">
    <source>
        <dbReference type="Proteomes" id="UP000287609"/>
    </source>
</evidence>